<dbReference type="PROSITE" id="PS50090">
    <property type="entry name" value="MYB_LIKE"/>
    <property type="match status" value="1"/>
</dbReference>
<dbReference type="Gene3D" id="1.10.10.60">
    <property type="entry name" value="Homeodomain-like"/>
    <property type="match status" value="1"/>
</dbReference>
<dbReference type="InterPro" id="IPR017930">
    <property type="entry name" value="Myb_dom"/>
</dbReference>
<evidence type="ECO:0000259" key="3">
    <source>
        <dbReference type="PROSITE" id="PS51294"/>
    </source>
</evidence>
<organism evidence="4 5">
    <name type="scientific">Blepharisma stoltei</name>
    <dbReference type="NCBI Taxonomy" id="1481888"/>
    <lineage>
        <taxon>Eukaryota</taxon>
        <taxon>Sar</taxon>
        <taxon>Alveolata</taxon>
        <taxon>Ciliophora</taxon>
        <taxon>Postciliodesmatophora</taxon>
        <taxon>Heterotrichea</taxon>
        <taxon>Heterotrichida</taxon>
        <taxon>Blepharismidae</taxon>
        <taxon>Blepharisma</taxon>
    </lineage>
</organism>
<dbReference type="InterPro" id="IPR009057">
    <property type="entry name" value="Homeodomain-like_sf"/>
</dbReference>
<reference evidence="4" key="1">
    <citation type="submission" date="2021-09" db="EMBL/GenBank/DDBJ databases">
        <authorList>
            <consortium name="AG Swart"/>
            <person name="Singh M."/>
            <person name="Singh A."/>
            <person name="Seah K."/>
            <person name="Emmerich C."/>
        </authorList>
    </citation>
    <scope>NUCLEOTIDE SEQUENCE</scope>
    <source>
        <strain evidence="4">ATCC30299</strain>
    </source>
</reference>
<dbReference type="EMBL" id="CAJZBQ010000005">
    <property type="protein sequence ID" value="CAG9312232.1"/>
    <property type="molecule type" value="Genomic_DNA"/>
</dbReference>
<dbReference type="PROSITE" id="PS51294">
    <property type="entry name" value="HTH_MYB"/>
    <property type="match status" value="1"/>
</dbReference>
<evidence type="ECO:0008006" key="6">
    <source>
        <dbReference type="Google" id="ProtNLM"/>
    </source>
</evidence>
<dbReference type="SMART" id="SM00717">
    <property type="entry name" value="SANT"/>
    <property type="match status" value="1"/>
</dbReference>
<sequence>MIYENLDLSRCFPAAMEAFVYSNSASMNFAPNLFPFYYVNPMFNQSSTFPQAVSPIISENQNVDIIENPEEKLPDPRTLLARRRLNRSLKNKRWTFEEDTQLIGLIKTYSLDWYKISAKMKDRAPDALKNRFYGVLKKNLPAQLIKELDYSIRTTRQIKKDSNIKPYIADEWAEETNTKIIESSIKELEADLQHSEALPKNEKKILLEKLKGNMDKLEEHLSLVRNQIITLSTKSLASN</sequence>
<evidence type="ECO:0000259" key="2">
    <source>
        <dbReference type="PROSITE" id="PS50090"/>
    </source>
</evidence>
<accession>A0AAU9IG45</accession>
<name>A0AAU9IG45_9CILI</name>
<gene>
    <name evidence="4" type="ORF">BSTOLATCC_MIC5476</name>
</gene>
<dbReference type="AlphaFoldDB" id="A0AAU9IG45"/>
<feature type="domain" description="Myb-like" evidence="2">
    <location>
        <begin position="86"/>
        <end position="136"/>
    </location>
</feature>
<protein>
    <recommendedName>
        <fullName evidence="6">Myb-like DNA-binding domain containing protein</fullName>
    </recommendedName>
</protein>
<evidence type="ECO:0000256" key="1">
    <source>
        <dbReference type="SAM" id="Coils"/>
    </source>
</evidence>
<feature type="coiled-coil region" evidence="1">
    <location>
        <begin position="200"/>
        <end position="227"/>
    </location>
</feature>
<keyword evidence="5" id="KW-1185">Reference proteome</keyword>
<keyword evidence="1" id="KW-0175">Coiled coil</keyword>
<feature type="domain" description="HTH myb-type" evidence="3">
    <location>
        <begin position="86"/>
        <end position="140"/>
    </location>
</feature>
<dbReference type="Pfam" id="PF13921">
    <property type="entry name" value="Myb_DNA-bind_6"/>
    <property type="match status" value="1"/>
</dbReference>
<dbReference type="CDD" id="cd00167">
    <property type="entry name" value="SANT"/>
    <property type="match status" value="1"/>
</dbReference>
<proteinExistence type="predicted"/>
<comment type="caution">
    <text evidence="4">The sequence shown here is derived from an EMBL/GenBank/DDBJ whole genome shotgun (WGS) entry which is preliminary data.</text>
</comment>
<dbReference type="SUPFAM" id="SSF46689">
    <property type="entry name" value="Homeodomain-like"/>
    <property type="match status" value="1"/>
</dbReference>
<evidence type="ECO:0000313" key="4">
    <source>
        <dbReference type="EMBL" id="CAG9312232.1"/>
    </source>
</evidence>
<dbReference type="Proteomes" id="UP001162131">
    <property type="component" value="Unassembled WGS sequence"/>
</dbReference>
<evidence type="ECO:0000313" key="5">
    <source>
        <dbReference type="Proteomes" id="UP001162131"/>
    </source>
</evidence>
<dbReference type="InterPro" id="IPR001005">
    <property type="entry name" value="SANT/Myb"/>
</dbReference>